<dbReference type="GO" id="GO:0017053">
    <property type="term" value="C:transcription repressor complex"/>
    <property type="evidence" value="ECO:0007669"/>
    <property type="project" value="InterPro"/>
</dbReference>
<organism evidence="2 3">
    <name type="scientific">Peromyscus maniculatus bairdii</name>
    <name type="common">Prairie deer mouse</name>
    <dbReference type="NCBI Taxonomy" id="230844"/>
    <lineage>
        <taxon>Eukaryota</taxon>
        <taxon>Metazoa</taxon>
        <taxon>Chordata</taxon>
        <taxon>Craniata</taxon>
        <taxon>Vertebrata</taxon>
        <taxon>Euteleostomi</taxon>
        <taxon>Mammalia</taxon>
        <taxon>Eutheria</taxon>
        <taxon>Euarchontoglires</taxon>
        <taxon>Glires</taxon>
        <taxon>Rodentia</taxon>
        <taxon>Myomorpha</taxon>
        <taxon>Muroidea</taxon>
        <taxon>Cricetidae</taxon>
        <taxon>Neotominae</taxon>
        <taxon>Peromyscus</taxon>
    </lineage>
</organism>
<reference evidence="2" key="2">
    <citation type="submission" date="2025-08" db="UniProtKB">
        <authorList>
            <consortium name="Ensembl"/>
        </authorList>
    </citation>
    <scope>IDENTIFICATION</scope>
</reference>
<dbReference type="PANTHER" id="PTHR31336:SF3">
    <property type="entry name" value="PROTEIN LIN-37 HOMOLOG"/>
    <property type="match status" value="1"/>
</dbReference>
<accession>A0A8C8UFS9</accession>
<dbReference type="GO" id="GO:0000122">
    <property type="term" value="P:negative regulation of transcription by RNA polymerase II"/>
    <property type="evidence" value="ECO:0007669"/>
    <property type="project" value="TreeGrafter"/>
</dbReference>
<reference evidence="2" key="3">
    <citation type="submission" date="2025-09" db="UniProtKB">
        <authorList>
            <consortium name="Ensembl"/>
        </authorList>
    </citation>
    <scope>IDENTIFICATION</scope>
</reference>
<reference evidence="2 3" key="1">
    <citation type="submission" date="2018-10" db="EMBL/GenBank/DDBJ databases">
        <title>Improved assembly of the deer mouse Peromyscus maniculatus genome.</title>
        <authorList>
            <person name="Lassance J.-M."/>
            <person name="Hoekstra H.E."/>
        </authorList>
    </citation>
    <scope>NUCLEOTIDE SEQUENCE [LARGE SCALE GENOMIC DNA]</scope>
</reference>
<dbReference type="AlphaFoldDB" id="A0A8C8UFS9"/>
<protein>
    <submittedName>
        <fullName evidence="2">Uncharacterized protein</fullName>
    </submittedName>
</protein>
<proteinExistence type="predicted"/>
<dbReference type="GO" id="GO:0031523">
    <property type="term" value="C:Myb complex"/>
    <property type="evidence" value="ECO:0007669"/>
    <property type="project" value="TreeGrafter"/>
</dbReference>
<feature type="compositionally biased region" description="Basic and acidic residues" evidence="1">
    <location>
        <begin position="71"/>
        <end position="80"/>
    </location>
</feature>
<feature type="region of interest" description="Disordered" evidence="1">
    <location>
        <begin position="48"/>
        <end position="80"/>
    </location>
</feature>
<evidence type="ECO:0000256" key="1">
    <source>
        <dbReference type="SAM" id="MobiDB-lite"/>
    </source>
</evidence>
<dbReference type="InterPro" id="IPR028226">
    <property type="entry name" value="LIN37"/>
</dbReference>
<sequence length="80" mass="9213">TFPLRENVKKSEMGMPKAQHQLDVVLHCLLEKSHIDREHLDKEAVKTPPNAYKRDCPIASTDKMPSAYFPHQKEVEEGDE</sequence>
<evidence type="ECO:0000313" key="3">
    <source>
        <dbReference type="Proteomes" id="UP000694547"/>
    </source>
</evidence>
<dbReference type="Ensembl" id="ENSPEMT00000036876.1">
    <property type="protein sequence ID" value="ENSPEMP00000032190.1"/>
    <property type="gene ID" value="ENSPEMG00000029911.1"/>
</dbReference>
<dbReference type="Proteomes" id="UP000694547">
    <property type="component" value="Chromosome X"/>
</dbReference>
<name>A0A8C8UFS9_PERMB</name>
<dbReference type="PANTHER" id="PTHR31336">
    <property type="entry name" value="LIN37 HOMOLOG"/>
    <property type="match status" value="1"/>
</dbReference>
<keyword evidence="3" id="KW-1185">Reference proteome</keyword>
<evidence type="ECO:0000313" key="2">
    <source>
        <dbReference type="Ensembl" id="ENSPEMP00000032190.1"/>
    </source>
</evidence>
<dbReference type="GeneTree" id="ENSGT01070000254103"/>